<organism evidence="5 6">
    <name type="scientific">Cymbomonas tetramitiformis</name>
    <dbReference type="NCBI Taxonomy" id="36881"/>
    <lineage>
        <taxon>Eukaryota</taxon>
        <taxon>Viridiplantae</taxon>
        <taxon>Chlorophyta</taxon>
        <taxon>Pyramimonadophyceae</taxon>
        <taxon>Pyramimonadales</taxon>
        <taxon>Pyramimonadaceae</taxon>
        <taxon>Cymbomonas</taxon>
    </lineage>
</organism>
<feature type="repeat" description="ANK" evidence="3">
    <location>
        <begin position="48"/>
        <end position="80"/>
    </location>
</feature>
<feature type="repeat" description="ANK" evidence="3">
    <location>
        <begin position="240"/>
        <end position="264"/>
    </location>
</feature>
<comment type="caution">
    <text evidence="5">The sequence shown here is derived from an EMBL/GenBank/DDBJ whole genome shotgun (WGS) entry which is preliminary data.</text>
</comment>
<evidence type="ECO:0000256" key="2">
    <source>
        <dbReference type="ARBA" id="ARBA00023043"/>
    </source>
</evidence>
<sequence length="1018" mass="107938">MRELLDKGAEVDTQDGKGRTALTVALAGGQEGAARVLLETGAGVNAGTGRRPLHAAAEKGTVEVMRELLDKGAEVDAEDGEGRTALTVALVGGQEGAARALLETGAGVNAGTGRRPLHAAAEMGTVEVMRELLDKGAEVDAEDGEGRTALTVALVGGQEGAARALLEAGAGVNAGTGRRPLHAAAEKGTVEVMRELLSKGAEVDAEDGEGRTALTVALVGGQEGAARALLEAGAGVNAGTGRRPLHAAADMGTVEVVRELLSKGGGFPGEVRLGALLEAGAGVNTGKGQRPLLHAAAERGMEEVVRELAGKGAEVDAEDGEGSTALTVALVGGQEGAARALLEAGAGVNAGTGRRPLHAAAEKGTVEEVKEKDKETIAPFALQPTPSLQGEEKDDKIREVAGRLADLCNDPEVRYRVKSKLKGVLQRLNDIRKSADEVAQAASNLKAGDLWEYKEDFMYAMQQLLKSSTQCARASELLARVVSVQQSTHRLLLALGMQEKMLTVADRRELQNYAGETRRVASQVRKQKGSILAGSTSNFEIETLLELHLTATEVMLASLPTVDEEMSAIAATLQTGVGAVNSVVTGKGDDALWNGIAEGIELTPEALHRKLFHECYVELTVVNYLAVQACGLGERQKSFVAFERMLQRVHNRHFKPDDTSQSNAKGCNQARWVTRPGRWEPKAAFAHLLCDLVAHTMGRGDHPLPSALLRRICVGDHTFIGLRGMLTLGLSPTGMGSPPAGQQAVEELVKWTLTGSSEDKGQWAGGVGGLRLEVEPVREVAAISLLRVLDACQRATAAAEEDLVKQQLGKQTKAKEAAEPKLKEGKADAAAAGEKENVVELRKWSAEMEKLREELQEAVMQALLLEPSATVRAVLANGDVLAADLNACCCGAAKDPYDNKEQDRMRLLDKRQVWGAIEHDVRWAVEAQLAVLEDLWRRAESETDVFQKQVLLGRCRGAQAAIAQMSHGVRDMGTELGVMVAFLRGIDAKLEVIATQLEGLQGRVHAMCRDLSGSAKVR</sequence>
<feature type="repeat" description="ANK" evidence="3">
    <location>
        <begin position="209"/>
        <end position="241"/>
    </location>
</feature>
<evidence type="ECO:0000256" key="1">
    <source>
        <dbReference type="ARBA" id="ARBA00022737"/>
    </source>
</evidence>
<feature type="repeat" description="ANK" evidence="3">
    <location>
        <begin position="81"/>
        <end position="113"/>
    </location>
</feature>
<evidence type="ECO:0000256" key="3">
    <source>
        <dbReference type="PROSITE-ProRule" id="PRU00023"/>
    </source>
</evidence>
<evidence type="ECO:0000313" key="6">
    <source>
        <dbReference type="Proteomes" id="UP001190700"/>
    </source>
</evidence>
<dbReference type="PANTHER" id="PTHR24123">
    <property type="entry name" value="ANKYRIN REPEAT-CONTAINING"/>
    <property type="match status" value="1"/>
</dbReference>
<feature type="region of interest" description="Disordered" evidence="4">
    <location>
        <begin position="808"/>
        <end position="829"/>
    </location>
</feature>
<dbReference type="InterPro" id="IPR036770">
    <property type="entry name" value="Ankyrin_rpt-contain_sf"/>
</dbReference>
<feature type="repeat" description="ANK" evidence="3">
    <location>
        <begin position="145"/>
        <end position="177"/>
    </location>
</feature>
<dbReference type="PROSITE" id="PS50088">
    <property type="entry name" value="ANK_REPEAT"/>
    <property type="match status" value="10"/>
</dbReference>
<keyword evidence="2 3" id="KW-0040">ANK repeat</keyword>
<dbReference type="InterPro" id="IPR051165">
    <property type="entry name" value="Multifunctional_ANK_Repeat"/>
</dbReference>
<feature type="compositionally biased region" description="Basic and acidic residues" evidence="4">
    <location>
        <begin position="813"/>
        <end position="829"/>
    </location>
</feature>
<feature type="repeat" description="ANK" evidence="3">
    <location>
        <begin position="112"/>
        <end position="144"/>
    </location>
</feature>
<dbReference type="Gene3D" id="1.25.40.20">
    <property type="entry name" value="Ankyrin repeat-containing domain"/>
    <property type="match status" value="4"/>
</dbReference>
<protein>
    <submittedName>
        <fullName evidence="5">Uncharacterized protein</fullName>
    </submittedName>
</protein>
<dbReference type="PRINTS" id="PR01415">
    <property type="entry name" value="ANKYRIN"/>
</dbReference>
<dbReference type="InterPro" id="IPR002110">
    <property type="entry name" value="Ankyrin_rpt"/>
</dbReference>
<name>A0AAE0KZJ5_9CHLO</name>
<feature type="repeat" description="ANK" evidence="3">
    <location>
        <begin position="321"/>
        <end position="353"/>
    </location>
</feature>
<keyword evidence="1" id="KW-0677">Repeat</keyword>
<dbReference type="Proteomes" id="UP001190700">
    <property type="component" value="Unassembled WGS sequence"/>
</dbReference>
<evidence type="ECO:0000256" key="4">
    <source>
        <dbReference type="SAM" id="MobiDB-lite"/>
    </source>
</evidence>
<reference evidence="5 6" key="1">
    <citation type="journal article" date="2015" name="Genome Biol. Evol.">
        <title>Comparative Genomics of a Bacterivorous Green Alga Reveals Evolutionary Causalities and Consequences of Phago-Mixotrophic Mode of Nutrition.</title>
        <authorList>
            <person name="Burns J.A."/>
            <person name="Paasch A."/>
            <person name="Narechania A."/>
            <person name="Kim E."/>
        </authorList>
    </citation>
    <scope>NUCLEOTIDE SEQUENCE [LARGE SCALE GENOMIC DNA]</scope>
    <source>
        <strain evidence="5 6">PLY_AMNH</strain>
    </source>
</reference>
<gene>
    <name evidence="5" type="ORF">CYMTET_24956</name>
</gene>
<feature type="repeat" description="ANK" evidence="3">
    <location>
        <begin position="176"/>
        <end position="208"/>
    </location>
</feature>
<dbReference type="EMBL" id="LGRX02013113">
    <property type="protein sequence ID" value="KAK3266417.1"/>
    <property type="molecule type" value="Genomic_DNA"/>
</dbReference>
<feature type="repeat" description="ANK" evidence="3">
    <location>
        <begin position="17"/>
        <end position="49"/>
    </location>
</feature>
<dbReference type="Pfam" id="PF12796">
    <property type="entry name" value="Ank_2"/>
    <property type="match status" value="4"/>
</dbReference>
<dbReference type="SUPFAM" id="SSF48403">
    <property type="entry name" value="Ankyrin repeat"/>
    <property type="match status" value="2"/>
</dbReference>
<dbReference type="PROSITE" id="PS50297">
    <property type="entry name" value="ANK_REP_REGION"/>
    <property type="match status" value="10"/>
</dbReference>
<dbReference type="PANTHER" id="PTHR24123:SF33">
    <property type="entry name" value="PROTEIN HOS4"/>
    <property type="match status" value="1"/>
</dbReference>
<dbReference type="AlphaFoldDB" id="A0AAE0KZJ5"/>
<evidence type="ECO:0000313" key="5">
    <source>
        <dbReference type="EMBL" id="KAK3266417.1"/>
    </source>
</evidence>
<proteinExistence type="predicted"/>
<feature type="repeat" description="ANK" evidence="3">
    <location>
        <begin position="288"/>
        <end position="320"/>
    </location>
</feature>
<keyword evidence="6" id="KW-1185">Reference proteome</keyword>
<accession>A0AAE0KZJ5</accession>
<dbReference type="SMART" id="SM00248">
    <property type="entry name" value="ANK"/>
    <property type="match status" value="10"/>
</dbReference>